<evidence type="ECO:0000259" key="1">
    <source>
        <dbReference type="Pfam" id="PF10090"/>
    </source>
</evidence>
<sequence>MSAGTICKQAEEGLSEHFAALVGSRLCHDLISPLGAIGNGVELLQLSGEFPGIGQSSELQLISESVDAARNRISLFRMAFGHTSSEQRIGRNELASLLETFDRNGRIRIRFEAEGDLPRTDGRLIMLALMCFETAMPWGGRVLICRAASGWRLVAEATRIKTDPALWAWLDGGKSHALPMLQPPDVHFGLMASFAHEAGRNLMWELDENGGEISF</sequence>
<reference evidence="2 3" key="1">
    <citation type="journal article" date="2014" name="BMC Genomics">
        <title>Architecture and functions of a multipartite genome of the methylotrophic bacterium Paracoccus aminophilus JCM 7686, containing primary and secondary chromids.</title>
        <authorList>
            <person name="Dziewit L."/>
            <person name="Czarnecki J."/>
            <person name="Wibberg D."/>
            <person name="Radlinska M."/>
            <person name="Mrozek P."/>
            <person name="Szymczak M."/>
            <person name="Schluter A."/>
            <person name="Puhler A."/>
            <person name="Bartosik D."/>
        </authorList>
    </citation>
    <scope>NUCLEOTIDE SEQUENCE [LARGE SCALE GENOMIC DNA]</scope>
    <source>
        <strain evidence="2">JCM 7686</strain>
    </source>
</reference>
<organism evidence="2 3">
    <name type="scientific">Paracoccus aminophilus JCM 7686</name>
    <dbReference type="NCBI Taxonomy" id="1367847"/>
    <lineage>
        <taxon>Bacteria</taxon>
        <taxon>Pseudomonadati</taxon>
        <taxon>Pseudomonadota</taxon>
        <taxon>Alphaproteobacteria</taxon>
        <taxon>Rhodobacterales</taxon>
        <taxon>Paracoccaceae</taxon>
        <taxon>Paracoccus</taxon>
    </lineage>
</organism>
<dbReference type="RefSeq" id="WP_020949419.1">
    <property type="nucleotide sequence ID" value="NC_022041.1"/>
</dbReference>
<name>S5XWI9_PARAH</name>
<dbReference type="Proteomes" id="UP000015480">
    <property type="component" value="Chromosome"/>
</dbReference>
<evidence type="ECO:0000313" key="3">
    <source>
        <dbReference type="Proteomes" id="UP000015480"/>
    </source>
</evidence>
<dbReference type="Gene3D" id="3.30.565.10">
    <property type="entry name" value="Histidine kinase-like ATPase, C-terminal domain"/>
    <property type="match status" value="1"/>
</dbReference>
<accession>S5XWI9</accession>
<gene>
    <name evidence="2" type="ORF">JCM7686_0671</name>
</gene>
<feature type="domain" description="Histidine phosphotransferase ChpT C-terminal" evidence="1">
    <location>
        <begin position="92"/>
        <end position="209"/>
    </location>
</feature>
<dbReference type="InterPro" id="IPR036890">
    <property type="entry name" value="HATPase_C_sf"/>
</dbReference>
<dbReference type="KEGG" id="pami:JCM7686_0671"/>
<proteinExistence type="predicted"/>
<dbReference type="Gene3D" id="1.10.287.130">
    <property type="match status" value="1"/>
</dbReference>
<dbReference type="PATRIC" id="fig|1367847.3.peg.622"/>
<dbReference type="InterPro" id="IPR018762">
    <property type="entry name" value="ChpT_C"/>
</dbReference>
<dbReference type="OrthoDB" id="9803702at2"/>
<protein>
    <recommendedName>
        <fullName evidence="1">Histidine phosphotransferase ChpT C-terminal domain-containing protein</fullName>
    </recommendedName>
</protein>
<dbReference type="STRING" id="1367847.JCM7686_0671"/>
<dbReference type="AlphaFoldDB" id="S5XWI9"/>
<keyword evidence="3" id="KW-1185">Reference proteome</keyword>
<dbReference type="EMBL" id="CP006650">
    <property type="protein sequence ID" value="AGT07780.1"/>
    <property type="molecule type" value="Genomic_DNA"/>
</dbReference>
<evidence type="ECO:0000313" key="2">
    <source>
        <dbReference type="EMBL" id="AGT07780.1"/>
    </source>
</evidence>
<dbReference type="HOGENOM" id="CLU_086320_1_0_5"/>
<dbReference type="eggNOG" id="COG5385">
    <property type="taxonomic scope" value="Bacteria"/>
</dbReference>
<dbReference type="Pfam" id="PF10090">
    <property type="entry name" value="HPTransfase"/>
    <property type="match status" value="1"/>
</dbReference>